<dbReference type="Gene3D" id="3.30.40.100">
    <property type="match status" value="1"/>
</dbReference>
<dbReference type="Pfam" id="PF25813">
    <property type="entry name" value="zf_VAL1_N"/>
    <property type="match status" value="1"/>
</dbReference>
<evidence type="ECO:0000256" key="4">
    <source>
        <dbReference type="ARBA" id="ARBA00022833"/>
    </source>
</evidence>
<evidence type="ECO:0000256" key="8">
    <source>
        <dbReference type="ARBA" id="ARBA00023242"/>
    </source>
</evidence>
<dbReference type="AlphaFoldDB" id="A0A4S4ET53"/>
<dbReference type="SUPFAM" id="SSF101936">
    <property type="entry name" value="DNA-binding pseudobarrel domain"/>
    <property type="match status" value="1"/>
</dbReference>
<accession>A0A4S4ET53</accession>
<feature type="compositionally biased region" description="Polar residues" evidence="9">
    <location>
        <begin position="234"/>
        <end position="246"/>
    </location>
</feature>
<keyword evidence="5" id="KW-0805">Transcription regulation</keyword>
<evidence type="ECO:0000256" key="3">
    <source>
        <dbReference type="ARBA" id="ARBA00022771"/>
    </source>
</evidence>
<comment type="caution">
    <text evidence="11">The sequence shown here is derived from an EMBL/GenBank/DDBJ whole genome shotgun (WGS) entry which is preliminary data.</text>
</comment>
<name>A0A4S4ET53_CAMSN</name>
<dbReference type="Pfam" id="PF07496">
    <property type="entry name" value="zf-CW"/>
    <property type="match status" value="1"/>
</dbReference>
<keyword evidence="2" id="KW-0479">Metal-binding</keyword>
<keyword evidence="8" id="KW-0539">Nucleus</keyword>
<dbReference type="GO" id="GO:0005634">
    <property type="term" value="C:nucleus"/>
    <property type="evidence" value="ECO:0007669"/>
    <property type="project" value="UniProtKB-SubCell"/>
</dbReference>
<dbReference type="EMBL" id="SDRB02002161">
    <property type="protein sequence ID" value="THG20050.1"/>
    <property type="molecule type" value="Genomic_DNA"/>
</dbReference>
<proteinExistence type="predicted"/>
<keyword evidence="6" id="KW-0238">DNA-binding</keyword>
<comment type="subcellular location">
    <subcellularLocation>
        <location evidence="1">Nucleus</location>
    </subcellularLocation>
</comment>
<dbReference type="PANTHER" id="PTHR46245:SF3">
    <property type="entry name" value="B3 DOMAIN-CONTAINING TRANSCRIPTION REPRESSOR VAL1"/>
    <property type="match status" value="1"/>
</dbReference>
<dbReference type="STRING" id="542762.A0A4S4ET53"/>
<dbReference type="PROSITE" id="PS51050">
    <property type="entry name" value="ZF_CW"/>
    <property type="match status" value="1"/>
</dbReference>
<sequence length="865" mass="94727">MAKICMNEACRVTATIEWKNGWGLKSGGFATLCFNCGSAYENLIYCEKFHLEESGWRDCRLCGKHIHCGCIASKHLHDILDLGGVGCISCTKSLEAHSMRPIKIQSDGISNGFGPLPVNNIGDPQSSFVANRMGGTSVDKGKLVQLSKTMDAKELGHFPQTPRTNNNSSIGQIKREEIMLPIGEGGTSFPEMMQQSVGPSIFVKPENSRPILGVKDMYESPAQPSLGFSLGSPLDTSNSRVPSSPSGVMEGREQNKVPPIQQGQRARTILPKPVKTGLTIGSEANKGMFAQTRVPRPPADGRGRSQLLPRYWPRITDQELQQISGDLNSTIVPLFEKVLSASDAGRIGRLVLPKACAELQLIFIACGDDGGLGPDKPLRLHPELGADWRGLQEIVMGWGRWLEVEEIVTFSRIDPGGKLVMGFRKSNFVDMQVDLSAIAPDLSLPLEKFLTDADGQTSALANGVPSGEGFVSGVNDNLPTHGGRTNEDSPQQLRPILEKKRNRNIGSKSKRLLLHNEEAMELRLTWEEAQELLRPPPSAKPTVVMIDNHEFEEYDEPPVFGKKTTFIVRESGEPDQWAQCDSCSKWRRLPVDVLLPPKWTCLDNIWDLSRCSCSAADEMNPNELGCLLGVSKDFKKRRNTESAKVTPEYESSGLDALATAAVLGENAVLLADNNGDKTSEPAVAVTTKHPRHRPGCTCIVCIQPPSGKGKHKPTCICNVCLTVKRRFKTLMLRRKKRQSECEAEIAAKDDVTSKHALPLINLSENERIKNRIPNDVSENKKGQLDLNCDPNREEDILVEDGGLSMANLVRAVSIPLEMCLRQNRDTNLKPCSLASEGAGESGSCLPDEGCRLALVGEHVNKGDEE</sequence>
<evidence type="ECO:0000256" key="2">
    <source>
        <dbReference type="ARBA" id="ARBA00022723"/>
    </source>
</evidence>
<organism evidence="11 12">
    <name type="scientific">Camellia sinensis var. sinensis</name>
    <name type="common">China tea</name>
    <dbReference type="NCBI Taxonomy" id="542762"/>
    <lineage>
        <taxon>Eukaryota</taxon>
        <taxon>Viridiplantae</taxon>
        <taxon>Streptophyta</taxon>
        <taxon>Embryophyta</taxon>
        <taxon>Tracheophyta</taxon>
        <taxon>Spermatophyta</taxon>
        <taxon>Magnoliopsida</taxon>
        <taxon>eudicotyledons</taxon>
        <taxon>Gunneridae</taxon>
        <taxon>Pentapetalae</taxon>
        <taxon>asterids</taxon>
        <taxon>Ericales</taxon>
        <taxon>Theaceae</taxon>
        <taxon>Camellia</taxon>
    </lineage>
</organism>
<keyword evidence="7" id="KW-0804">Transcription</keyword>
<dbReference type="CDD" id="cd10017">
    <property type="entry name" value="B3_DNA"/>
    <property type="match status" value="1"/>
</dbReference>
<evidence type="ECO:0000259" key="10">
    <source>
        <dbReference type="PROSITE" id="PS51050"/>
    </source>
</evidence>
<dbReference type="PANTHER" id="PTHR46245">
    <property type="entry name" value="B3 DOMAIN-CONTAINING PROTEIN OS07G0563300"/>
    <property type="match status" value="1"/>
</dbReference>
<dbReference type="GO" id="GO:0003677">
    <property type="term" value="F:DNA binding"/>
    <property type="evidence" value="ECO:0007669"/>
    <property type="project" value="UniProtKB-KW"/>
</dbReference>
<gene>
    <name evidence="11" type="ORF">TEA_025479</name>
</gene>
<dbReference type="Proteomes" id="UP000306102">
    <property type="component" value="Unassembled WGS sequence"/>
</dbReference>
<evidence type="ECO:0000313" key="11">
    <source>
        <dbReference type="EMBL" id="THG20050.1"/>
    </source>
</evidence>
<dbReference type="InterPro" id="IPR003340">
    <property type="entry name" value="B3_DNA-bd"/>
</dbReference>
<evidence type="ECO:0000256" key="6">
    <source>
        <dbReference type="ARBA" id="ARBA00023125"/>
    </source>
</evidence>
<dbReference type="InterPro" id="IPR015300">
    <property type="entry name" value="DNA-bd_pseudobarrel_sf"/>
</dbReference>
<evidence type="ECO:0000313" key="12">
    <source>
        <dbReference type="Proteomes" id="UP000306102"/>
    </source>
</evidence>
<evidence type="ECO:0000256" key="9">
    <source>
        <dbReference type="SAM" id="MobiDB-lite"/>
    </source>
</evidence>
<feature type="region of interest" description="Disordered" evidence="9">
    <location>
        <begin position="223"/>
        <end position="263"/>
    </location>
</feature>
<evidence type="ECO:0000256" key="1">
    <source>
        <dbReference type="ARBA" id="ARBA00004123"/>
    </source>
</evidence>
<evidence type="ECO:0000256" key="5">
    <source>
        <dbReference type="ARBA" id="ARBA00023015"/>
    </source>
</evidence>
<dbReference type="InterPro" id="IPR057743">
    <property type="entry name" value="Zfn_VAL1-3_N"/>
</dbReference>
<keyword evidence="4" id="KW-0862">Zinc</keyword>
<keyword evidence="12" id="KW-1185">Reference proteome</keyword>
<evidence type="ECO:0000256" key="7">
    <source>
        <dbReference type="ARBA" id="ARBA00023163"/>
    </source>
</evidence>
<dbReference type="Gene3D" id="2.40.330.10">
    <property type="entry name" value="DNA-binding pseudobarrel domain"/>
    <property type="match status" value="1"/>
</dbReference>
<reference evidence="11 12" key="1">
    <citation type="journal article" date="2018" name="Proc. Natl. Acad. Sci. U.S.A.">
        <title>Draft genome sequence of Camellia sinensis var. sinensis provides insights into the evolution of the tea genome and tea quality.</title>
        <authorList>
            <person name="Wei C."/>
            <person name="Yang H."/>
            <person name="Wang S."/>
            <person name="Zhao J."/>
            <person name="Liu C."/>
            <person name="Gao L."/>
            <person name="Xia E."/>
            <person name="Lu Y."/>
            <person name="Tai Y."/>
            <person name="She G."/>
            <person name="Sun J."/>
            <person name="Cao H."/>
            <person name="Tong W."/>
            <person name="Gao Q."/>
            <person name="Li Y."/>
            <person name="Deng W."/>
            <person name="Jiang X."/>
            <person name="Wang W."/>
            <person name="Chen Q."/>
            <person name="Zhang S."/>
            <person name="Li H."/>
            <person name="Wu J."/>
            <person name="Wang P."/>
            <person name="Li P."/>
            <person name="Shi C."/>
            <person name="Zheng F."/>
            <person name="Jian J."/>
            <person name="Huang B."/>
            <person name="Shan D."/>
            <person name="Shi M."/>
            <person name="Fang C."/>
            <person name="Yue Y."/>
            <person name="Li F."/>
            <person name="Li D."/>
            <person name="Wei S."/>
            <person name="Han B."/>
            <person name="Jiang C."/>
            <person name="Yin Y."/>
            <person name="Xia T."/>
            <person name="Zhang Z."/>
            <person name="Bennetzen J.L."/>
            <person name="Zhao S."/>
            <person name="Wan X."/>
        </authorList>
    </citation>
    <scope>NUCLEOTIDE SEQUENCE [LARGE SCALE GENOMIC DNA]</scope>
    <source>
        <strain evidence="12">cv. Shuchazao</strain>
        <tissue evidence="11">Leaf</tissue>
    </source>
</reference>
<dbReference type="InterPro" id="IPR011124">
    <property type="entry name" value="Znf_CW"/>
</dbReference>
<keyword evidence="3" id="KW-0863">Zinc-finger</keyword>
<dbReference type="GO" id="GO:0008270">
    <property type="term" value="F:zinc ion binding"/>
    <property type="evidence" value="ECO:0007669"/>
    <property type="project" value="UniProtKB-KW"/>
</dbReference>
<protein>
    <recommendedName>
        <fullName evidence="10">CW-type domain-containing protein</fullName>
    </recommendedName>
</protein>
<feature type="domain" description="CW-type" evidence="10">
    <location>
        <begin position="571"/>
        <end position="621"/>
    </location>
</feature>